<feature type="transmembrane region" description="Helical" evidence="7">
    <location>
        <begin position="216"/>
        <end position="238"/>
    </location>
</feature>
<keyword evidence="3" id="KW-1003">Cell membrane</keyword>
<feature type="domain" description="Major facilitator superfamily (MFS) profile" evidence="8">
    <location>
        <begin position="8"/>
        <end position="395"/>
    </location>
</feature>
<dbReference type="PANTHER" id="PTHR23513">
    <property type="entry name" value="INTEGRAL MEMBRANE EFFLUX PROTEIN-RELATED"/>
    <property type="match status" value="1"/>
</dbReference>
<feature type="transmembrane region" description="Helical" evidence="7">
    <location>
        <begin position="46"/>
        <end position="66"/>
    </location>
</feature>
<evidence type="ECO:0000256" key="6">
    <source>
        <dbReference type="ARBA" id="ARBA00023136"/>
    </source>
</evidence>
<evidence type="ECO:0000313" key="9">
    <source>
        <dbReference type="EMBL" id="UOQ83477.1"/>
    </source>
</evidence>
<dbReference type="Gene3D" id="1.20.1250.20">
    <property type="entry name" value="MFS general substrate transporter like domains"/>
    <property type="match status" value="1"/>
</dbReference>
<feature type="transmembrane region" description="Helical" evidence="7">
    <location>
        <begin position="9"/>
        <end position="34"/>
    </location>
</feature>
<evidence type="ECO:0000313" key="10">
    <source>
        <dbReference type="Proteomes" id="UP000831537"/>
    </source>
</evidence>
<dbReference type="InterPro" id="IPR011701">
    <property type="entry name" value="MFS"/>
</dbReference>
<feature type="transmembrane region" description="Helical" evidence="7">
    <location>
        <begin position="73"/>
        <end position="95"/>
    </location>
</feature>
<sequence length="404" mass="43920">MSVLFRKSFLFFFLADVISGFGVGMSTIGANWYLLDETGSTGAVGLMLALNVVSGFLVSPLTGILTDKFNRKVVIQLTFILRAVSIGLLTAVFFVDGFALAYIYLFAIINGIGWSIYMSASRSLIQELLPEDELSKGNSLIEISLQVGMFMAGAASGFIYKFAGFETILLINSSMFVISSLLMIFVKYQSILLEDKGEGYVQSFKKGIHYLASHRLTFLIGLVAIVPLVTTMIFNVVLPEYVSGTLKADSIVFGFSDMAYGIGGLMSGFIAAPLAKKMTENKTITLIFGLSVITLMGLSINVFVIFIFVGSFLIGFSNSSIRIIMNTMLMEIVPKPLMGRAMSVWMGIALLLQTVFAGGLGLLIDIFSPNVGFVCMGSLMLCGLVLHVSVSRSKKKEKYSYEVV</sequence>
<dbReference type="CDD" id="cd06173">
    <property type="entry name" value="MFS_MefA_like"/>
    <property type="match status" value="1"/>
</dbReference>
<evidence type="ECO:0000256" key="4">
    <source>
        <dbReference type="ARBA" id="ARBA00022692"/>
    </source>
</evidence>
<feature type="transmembrane region" description="Helical" evidence="7">
    <location>
        <begin position="344"/>
        <end position="364"/>
    </location>
</feature>
<dbReference type="RefSeq" id="WP_244740400.1">
    <property type="nucleotide sequence ID" value="NZ_CP095071.1"/>
</dbReference>
<dbReference type="PANTHER" id="PTHR23513:SF11">
    <property type="entry name" value="STAPHYLOFERRIN A TRANSPORTER"/>
    <property type="match status" value="1"/>
</dbReference>
<evidence type="ECO:0000256" key="1">
    <source>
        <dbReference type="ARBA" id="ARBA00004651"/>
    </source>
</evidence>
<organism evidence="9 10">
    <name type="scientific">Gracilibacillus salinarum</name>
    <dbReference type="NCBI Taxonomy" id="2932255"/>
    <lineage>
        <taxon>Bacteria</taxon>
        <taxon>Bacillati</taxon>
        <taxon>Bacillota</taxon>
        <taxon>Bacilli</taxon>
        <taxon>Bacillales</taxon>
        <taxon>Bacillaceae</taxon>
        <taxon>Gracilibacillus</taxon>
    </lineage>
</organism>
<evidence type="ECO:0000256" key="3">
    <source>
        <dbReference type="ARBA" id="ARBA00022475"/>
    </source>
</evidence>
<keyword evidence="5 7" id="KW-1133">Transmembrane helix</keyword>
<feature type="transmembrane region" description="Helical" evidence="7">
    <location>
        <begin position="168"/>
        <end position="186"/>
    </location>
</feature>
<dbReference type="PROSITE" id="PS50850">
    <property type="entry name" value="MFS"/>
    <property type="match status" value="1"/>
</dbReference>
<feature type="transmembrane region" description="Helical" evidence="7">
    <location>
        <begin position="258"/>
        <end position="275"/>
    </location>
</feature>
<feature type="transmembrane region" description="Helical" evidence="7">
    <location>
        <begin position="140"/>
        <end position="162"/>
    </location>
</feature>
<comment type="subcellular location">
    <subcellularLocation>
        <location evidence="1">Cell membrane</location>
        <topology evidence="1">Multi-pass membrane protein</topology>
    </subcellularLocation>
</comment>
<keyword evidence="6 7" id="KW-0472">Membrane</keyword>
<dbReference type="EMBL" id="CP095071">
    <property type="protein sequence ID" value="UOQ83477.1"/>
    <property type="molecule type" value="Genomic_DNA"/>
</dbReference>
<dbReference type="Pfam" id="PF07690">
    <property type="entry name" value="MFS_1"/>
    <property type="match status" value="2"/>
</dbReference>
<keyword evidence="4 7" id="KW-0812">Transmembrane</keyword>
<feature type="transmembrane region" description="Helical" evidence="7">
    <location>
        <begin position="370"/>
        <end position="390"/>
    </location>
</feature>
<name>A0ABY4GI80_9BACI</name>
<keyword evidence="10" id="KW-1185">Reference proteome</keyword>
<dbReference type="InterPro" id="IPR020846">
    <property type="entry name" value="MFS_dom"/>
</dbReference>
<evidence type="ECO:0000256" key="5">
    <source>
        <dbReference type="ARBA" id="ARBA00022989"/>
    </source>
</evidence>
<dbReference type="SUPFAM" id="SSF103473">
    <property type="entry name" value="MFS general substrate transporter"/>
    <property type="match status" value="1"/>
</dbReference>
<accession>A0ABY4GI80</accession>
<keyword evidence="2" id="KW-0813">Transport</keyword>
<protein>
    <submittedName>
        <fullName evidence="9">MFS transporter</fullName>
    </submittedName>
</protein>
<dbReference type="Proteomes" id="UP000831537">
    <property type="component" value="Chromosome"/>
</dbReference>
<evidence type="ECO:0000259" key="8">
    <source>
        <dbReference type="PROSITE" id="PS50850"/>
    </source>
</evidence>
<gene>
    <name evidence="9" type="ORF">MUN87_11960</name>
</gene>
<dbReference type="InterPro" id="IPR036259">
    <property type="entry name" value="MFS_trans_sf"/>
</dbReference>
<evidence type="ECO:0000256" key="2">
    <source>
        <dbReference type="ARBA" id="ARBA00022448"/>
    </source>
</evidence>
<proteinExistence type="predicted"/>
<evidence type="ECO:0000256" key="7">
    <source>
        <dbReference type="SAM" id="Phobius"/>
    </source>
</evidence>
<feature type="transmembrane region" description="Helical" evidence="7">
    <location>
        <begin position="287"/>
        <end position="314"/>
    </location>
</feature>
<feature type="transmembrane region" description="Helical" evidence="7">
    <location>
        <begin position="101"/>
        <end position="120"/>
    </location>
</feature>
<reference evidence="9 10" key="1">
    <citation type="submission" date="2022-04" db="EMBL/GenBank/DDBJ databases">
        <title>Gracilibacillus sp. isolated from saltern.</title>
        <authorList>
            <person name="Won M."/>
            <person name="Lee C.-M."/>
            <person name="Woen H.-Y."/>
            <person name="Kwon S.-W."/>
        </authorList>
    </citation>
    <scope>NUCLEOTIDE SEQUENCE [LARGE SCALE GENOMIC DNA]</scope>
    <source>
        <strain evidence="9 10">SSPM10-3</strain>
    </source>
</reference>